<evidence type="ECO:0000256" key="1">
    <source>
        <dbReference type="ARBA" id="ARBA00012493"/>
    </source>
</evidence>
<dbReference type="InterPro" id="IPR001584">
    <property type="entry name" value="Integrase_cat-core"/>
</dbReference>
<keyword evidence="6" id="KW-0378">Hydrolase</keyword>
<dbReference type="PROSITE" id="PS50175">
    <property type="entry name" value="ASP_PROT_RETROV"/>
    <property type="match status" value="1"/>
</dbReference>
<organism evidence="11 12">
    <name type="scientific">Frankliniella occidentalis</name>
    <name type="common">Western flower thrips</name>
    <name type="synonym">Euthrips occidentalis</name>
    <dbReference type="NCBI Taxonomy" id="133901"/>
    <lineage>
        <taxon>Eukaryota</taxon>
        <taxon>Metazoa</taxon>
        <taxon>Ecdysozoa</taxon>
        <taxon>Arthropoda</taxon>
        <taxon>Hexapoda</taxon>
        <taxon>Insecta</taxon>
        <taxon>Pterygota</taxon>
        <taxon>Neoptera</taxon>
        <taxon>Paraneoptera</taxon>
        <taxon>Thysanoptera</taxon>
        <taxon>Terebrantia</taxon>
        <taxon>Thripoidea</taxon>
        <taxon>Thripidae</taxon>
        <taxon>Frankliniella</taxon>
    </lineage>
</organism>
<evidence type="ECO:0000256" key="7">
    <source>
        <dbReference type="ARBA" id="ARBA00023268"/>
    </source>
</evidence>
<feature type="domain" description="Peptidase A2" evidence="8">
    <location>
        <begin position="55"/>
        <end position="134"/>
    </location>
</feature>
<reference evidence="12" key="1">
    <citation type="submission" date="2025-08" db="UniProtKB">
        <authorList>
            <consortium name="RefSeq"/>
        </authorList>
    </citation>
    <scope>IDENTIFICATION</scope>
    <source>
        <tissue evidence="12">Whole organism</tissue>
    </source>
</reference>
<evidence type="ECO:0000256" key="3">
    <source>
        <dbReference type="ARBA" id="ARBA00022695"/>
    </source>
</evidence>
<evidence type="ECO:0000313" key="12">
    <source>
        <dbReference type="RefSeq" id="XP_026271779.2"/>
    </source>
</evidence>
<dbReference type="InterPro" id="IPR001995">
    <property type="entry name" value="Peptidase_A2_cat"/>
</dbReference>
<dbReference type="CDD" id="cd09274">
    <property type="entry name" value="RNase_HI_RT_Ty3"/>
    <property type="match status" value="1"/>
</dbReference>
<dbReference type="GO" id="GO:0042575">
    <property type="term" value="C:DNA polymerase complex"/>
    <property type="evidence" value="ECO:0007669"/>
    <property type="project" value="UniProtKB-ARBA"/>
</dbReference>
<dbReference type="GeneID" id="113201974"/>
<dbReference type="GO" id="GO:0003964">
    <property type="term" value="F:RNA-directed DNA polymerase activity"/>
    <property type="evidence" value="ECO:0007669"/>
    <property type="project" value="UniProtKB-EC"/>
</dbReference>
<dbReference type="SUPFAM" id="SSF56672">
    <property type="entry name" value="DNA/RNA polymerases"/>
    <property type="match status" value="1"/>
</dbReference>
<dbReference type="KEGG" id="foc:113201974"/>
<feature type="domain" description="Reverse transcriptase" evidence="9">
    <location>
        <begin position="225"/>
        <end position="403"/>
    </location>
</feature>
<evidence type="ECO:0000256" key="2">
    <source>
        <dbReference type="ARBA" id="ARBA00022679"/>
    </source>
</evidence>
<protein>
    <recommendedName>
        <fullName evidence="1">RNA-directed DNA polymerase</fullName>
        <ecNumber evidence="1">2.7.7.49</ecNumber>
    </recommendedName>
</protein>
<dbReference type="Gene3D" id="1.10.340.70">
    <property type="match status" value="1"/>
</dbReference>
<dbReference type="Gene3D" id="2.40.70.10">
    <property type="entry name" value="Acid Proteases"/>
    <property type="match status" value="1"/>
</dbReference>
<keyword evidence="2" id="KW-0808">Transferase</keyword>
<dbReference type="Gene3D" id="3.30.420.10">
    <property type="entry name" value="Ribonuclease H-like superfamily/Ribonuclease H"/>
    <property type="match status" value="1"/>
</dbReference>
<dbReference type="InterPro" id="IPR041588">
    <property type="entry name" value="Integrase_H2C2"/>
</dbReference>
<keyword evidence="7" id="KW-0511">Multifunctional enzyme</keyword>
<dbReference type="Pfam" id="PF17919">
    <property type="entry name" value="RT_RNaseH_2"/>
    <property type="match status" value="1"/>
</dbReference>
<dbReference type="InterPro" id="IPR021109">
    <property type="entry name" value="Peptidase_aspartic_dom_sf"/>
</dbReference>
<keyword evidence="11" id="KW-1185">Reference proteome</keyword>
<proteinExistence type="predicted"/>
<keyword evidence="3" id="KW-0548">Nucleotidyltransferase</keyword>
<evidence type="ECO:0000256" key="5">
    <source>
        <dbReference type="ARBA" id="ARBA00022759"/>
    </source>
</evidence>
<dbReference type="InterPro" id="IPR041577">
    <property type="entry name" value="RT_RNaseH_2"/>
</dbReference>
<dbReference type="GO" id="GO:0004519">
    <property type="term" value="F:endonuclease activity"/>
    <property type="evidence" value="ECO:0007669"/>
    <property type="project" value="UniProtKB-KW"/>
</dbReference>
<gene>
    <name evidence="12" type="primary">LOC113201974</name>
</gene>
<evidence type="ECO:0000259" key="9">
    <source>
        <dbReference type="PROSITE" id="PS50878"/>
    </source>
</evidence>
<dbReference type="OrthoDB" id="8195559at2759"/>
<sequence>MDPLLSVVFLGLLSLLLILSRIKRRYSSNINVIAIGAIKASPPLTFNLLVESMLVQFEIDTGAGVTVMALTTFQALFPQLKLTKSSVLLSALSGLVENTGEITVNVKLNSTTHKLLLITCKHASEFRPLLGRDWLDNLWPNWRQSLTADTSIASVKSIHNVEIPSVEKLQKMFPRPFAINTDTAIEGYTAKLILKHNAQPIFAKAYPLPFGMEKPVNEVLDSWINSGKAVRVRVAEWASPGFAVPKKDGKVRYVVDFKRTLNPQLRVDYYPLPTPEHVFSNLANGKYFTSLDLTDAYTQLTLHPDSQDLCVVNTHKGLFKLTRLIYGVNSAAAIFQSTMDLILKDLPGVICYLDNILIKGEDLPDIISKTYLVLARLEKHNVRLRLDKCLWFVEQLEFLGFSISALGRAPSPSLYEDILTCAPPKDLKQLRSFLGLINFYSEYLPMFSTIAKPLRLLTCNDTPFIWSEDCQLAFDQSKNLLKSSQLLMHFDPNLPILLSTDASPVGVGCVLAHVIKSNGKPVERPVSFASATLTPAQQNYAQVDREAFGVIFAVTKFYKFLWGREFTIATDNSAIQRILSPDKGLPLRTNHRLQHWATILQGFQYQIEHRKSALMSVPDALSRLPSSVTLHYLNISIKPPIPVDVISEHSLPDPILSKVFDYTLHGWPQKNPFPNHAELSIYFKQKDELSIQQKCLMMGNRVIVPPPLRGQALAILHMGHPGIVITKMLARSTFWWPSLNSEIENLCSNCLPCAKINLKPKSNYIPWTPAKYPFERVHIDFYSYKQHQFFIFCDAYSKWLHVQIMPTTVASAVNNALFSIFAMWGCLPTALVSDNGPPFDSSEFINFLTSLNILLKHSPVYHPASNAQAERGVGIAKRALDKILEDLGGMAASTPSKQISTAHLLEAVNIFLFTHHNTPSTSTNKAPNELLLSFRPRTILSQSNPTLTSSLGLPSTFAKFREGELVLVRLANQPAKTGKVIRQIGVNNYNVLIDGVIKQCHFNQLELKP</sequence>
<dbReference type="Gene3D" id="3.30.70.270">
    <property type="match status" value="2"/>
</dbReference>
<dbReference type="Pfam" id="PF00078">
    <property type="entry name" value="RVT_1"/>
    <property type="match status" value="1"/>
</dbReference>
<dbReference type="InterPro" id="IPR036397">
    <property type="entry name" value="RNaseH_sf"/>
</dbReference>
<keyword evidence="5" id="KW-0255">Endonuclease</keyword>
<dbReference type="SUPFAM" id="SSF53098">
    <property type="entry name" value="Ribonuclease H-like"/>
    <property type="match status" value="1"/>
</dbReference>
<dbReference type="PANTHER" id="PTHR37984:SF5">
    <property type="entry name" value="PROTEIN NYNRIN-LIKE"/>
    <property type="match status" value="1"/>
</dbReference>
<dbReference type="FunFam" id="3.30.70.270:FF:000020">
    <property type="entry name" value="Transposon Tf2-6 polyprotein-like Protein"/>
    <property type="match status" value="1"/>
</dbReference>
<dbReference type="PROSITE" id="PS50878">
    <property type="entry name" value="RT_POL"/>
    <property type="match status" value="1"/>
</dbReference>
<dbReference type="FunFam" id="1.10.340.70:FF:000003">
    <property type="entry name" value="Protein CBG25708"/>
    <property type="match status" value="1"/>
</dbReference>
<evidence type="ECO:0000259" key="10">
    <source>
        <dbReference type="PROSITE" id="PS50994"/>
    </source>
</evidence>
<dbReference type="InterPro" id="IPR012337">
    <property type="entry name" value="RNaseH-like_sf"/>
</dbReference>
<dbReference type="PANTHER" id="PTHR37984">
    <property type="entry name" value="PROTEIN CBG26694"/>
    <property type="match status" value="1"/>
</dbReference>
<dbReference type="Pfam" id="PF17921">
    <property type="entry name" value="Integrase_H2C2"/>
    <property type="match status" value="1"/>
</dbReference>
<evidence type="ECO:0000256" key="4">
    <source>
        <dbReference type="ARBA" id="ARBA00022722"/>
    </source>
</evidence>
<keyword evidence="4" id="KW-0540">Nuclease</keyword>
<dbReference type="InterPro" id="IPR050951">
    <property type="entry name" value="Retrovirus_Pol_polyprotein"/>
</dbReference>
<dbReference type="Proteomes" id="UP000504606">
    <property type="component" value="Unplaced"/>
</dbReference>
<dbReference type="PROSITE" id="PS50994">
    <property type="entry name" value="INTEGRASE"/>
    <property type="match status" value="1"/>
</dbReference>
<accession>A0A6J1RRS8</accession>
<dbReference type="RefSeq" id="XP_026271779.2">
    <property type="nucleotide sequence ID" value="XM_026415994.2"/>
</dbReference>
<dbReference type="AlphaFoldDB" id="A0A6J1RRS8"/>
<evidence type="ECO:0000256" key="6">
    <source>
        <dbReference type="ARBA" id="ARBA00022801"/>
    </source>
</evidence>
<dbReference type="GO" id="GO:0004190">
    <property type="term" value="F:aspartic-type endopeptidase activity"/>
    <property type="evidence" value="ECO:0007669"/>
    <property type="project" value="InterPro"/>
</dbReference>
<dbReference type="SUPFAM" id="SSF50630">
    <property type="entry name" value="Acid proteases"/>
    <property type="match status" value="1"/>
</dbReference>
<dbReference type="CDD" id="cd01647">
    <property type="entry name" value="RT_LTR"/>
    <property type="match status" value="1"/>
</dbReference>
<evidence type="ECO:0000259" key="8">
    <source>
        <dbReference type="PROSITE" id="PS50175"/>
    </source>
</evidence>
<dbReference type="Pfam" id="PF00665">
    <property type="entry name" value="rve"/>
    <property type="match status" value="1"/>
</dbReference>
<dbReference type="InterPro" id="IPR000477">
    <property type="entry name" value="RT_dom"/>
</dbReference>
<dbReference type="InterPro" id="IPR043502">
    <property type="entry name" value="DNA/RNA_pol_sf"/>
</dbReference>
<name>A0A6J1RRS8_FRAOC</name>
<dbReference type="Gene3D" id="3.10.10.10">
    <property type="entry name" value="HIV Type 1 Reverse Transcriptase, subunit A, domain 1"/>
    <property type="match status" value="1"/>
</dbReference>
<dbReference type="GO" id="GO:0006508">
    <property type="term" value="P:proteolysis"/>
    <property type="evidence" value="ECO:0007669"/>
    <property type="project" value="InterPro"/>
</dbReference>
<dbReference type="GO" id="GO:0015074">
    <property type="term" value="P:DNA integration"/>
    <property type="evidence" value="ECO:0007669"/>
    <property type="project" value="InterPro"/>
</dbReference>
<dbReference type="GO" id="GO:0003676">
    <property type="term" value="F:nucleic acid binding"/>
    <property type="evidence" value="ECO:0007669"/>
    <property type="project" value="InterPro"/>
</dbReference>
<dbReference type="InterPro" id="IPR043128">
    <property type="entry name" value="Rev_trsase/Diguanyl_cyclase"/>
</dbReference>
<dbReference type="EC" id="2.7.7.49" evidence="1"/>
<feature type="domain" description="Integrase catalytic" evidence="10">
    <location>
        <begin position="769"/>
        <end position="935"/>
    </location>
</feature>
<evidence type="ECO:0000313" key="11">
    <source>
        <dbReference type="Proteomes" id="UP000504606"/>
    </source>
</evidence>